<dbReference type="Gene3D" id="1.10.510.10">
    <property type="entry name" value="Transferase(Phosphotransferase) domain 1"/>
    <property type="match status" value="1"/>
</dbReference>
<reference evidence="10" key="1">
    <citation type="journal article" date="2019" name="Int. J. Syst. Evol. Microbiol.">
        <title>The Global Catalogue of Microorganisms (GCM) 10K type strain sequencing project: providing services to taxonomists for standard genome sequencing and annotation.</title>
        <authorList>
            <consortium name="The Broad Institute Genomics Platform"/>
            <consortium name="The Broad Institute Genome Sequencing Center for Infectious Disease"/>
            <person name="Wu L."/>
            <person name="Ma J."/>
        </authorList>
    </citation>
    <scope>NUCLEOTIDE SEQUENCE [LARGE SCALE GENOMIC DNA]</scope>
    <source>
        <strain evidence="10">CGMCC 4.7237</strain>
    </source>
</reference>
<keyword evidence="4" id="KW-0547">Nucleotide-binding</keyword>
<name>A0ABV8HMW2_9ACTN</name>
<evidence type="ECO:0000313" key="10">
    <source>
        <dbReference type="Proteomes" id="UP001595765"/>
    </source>
</evidence>
<evidence type="ECO:0000256" key="7">
    <source>
        <dbReference type="SAM" id="MobiDB-lite"/>
    </source>
</evidence>
<gene>
    <name evidence="9" type="primary">lanL</name>
    <name evidence="9" type="ORF">ACFO3J_17595</name>
</gene>
<dbReference type="InterPro" id="IPR007822">
    <property type="entry name" value="LANC-like"/>
</dbReference>
<evidence type="ECO:0000256" key="3">
    <source>
        <dbReference type="ARBA" id="ARBA00022679"/>
    </source>
</evidence>
<dbReference type="EMBL" id="JBHSBB010000012">
    <property type="protein sequence ID" value="MFC4033290.1"/>
    <property type="molecule type" value="Genomic_DNA"/>
</dbReference>
<organism evidence="9 10">
    <name type="scientific">Streptomyces polygonati</name>
    <dbReference type="NCBI Taxonomy" id="1617087"/>
    <lineage>
        <taxon>Bacteria</taxon>
        <taxon>Bacillati</taxon>
        <taxon>Actinomycetota</taxon>
        <taxon>Actinomycetes</taxon>
        <taxon>Kitasatosporales</taxon>
        <taxon>Streptomycetaceae</taxon>
        <taxon>Streptomyces</taxon>
    </lineage>
</organism>
<dbReference type="PANTHER" id="PTHR43289">
    <property type="entry name" value="MITOGEN-ACTIVATED PROTEIN KINASE KINASE KINASE 20-RELATED"/>
    <property type="match status" value="1"/>
</dbReference>
<dbReference type="SMART" id="SM01260">
    <property type="entry name" value="LANC_like"/>
    <property type="match status" value="1"/>
</dbReference>
<keyword evidence="3" id="KW-0808">Transferase</keyword>
<keyword evidence="2" id="KW-0723">Serine/threonine-protein kinase</keyword>
<evidence type="ECO:0000256" key="1">
    <source>
        <dbReference type="ARBA" id="ARBA00012513"/>
    </source>
</evidence>
<dbReference type="InterPro" id="IPR000719">
    <property type="entry name" value="Prot_kinase_dom"/>
</dbReference>
<evidence type="ECO:0000313" key="9">
    <source>
        <dbReference type="EMBL" id="MFC4033290.1"/>
    </source>
</evidence>
<dbReference type="EC" id="2.7.11.1" evidence="1"/>
<comment type="caution">
    <text evidence="9">The sequence shown here is derived from an EMBL/GenBank/DDBJ whole genome shotgun (WGS) entry which is preliminary data.</text>
</comment>
<dbReference type="Pfam" id="PF00069">
    <property type="entry name" value="Pkinase"/>
    <property type="match status" value="1"/>
</dbReference>
<feature type="region of interest" description="Disordered" evidence="7">
    <location>
        <begin position="621"/>
        <end position="651"/>
    </location>
</feature>
<sequence>MSTGPGPADEDGSAVRGSGPHGAGRVRSGGRETAAPGPERGLEERLERLIAGGGRRLVADDPWLCLFAAGPSAGELPGHGWKLHVSARAEDLSRVVDLVVPVLLRYACDAKFARGASELRAMNAGERDAALVGKAVTVYPRPEDVTALGGELAELLAGWPGPRVLSDRRIRPDAPVYYRYGPFRVSGADEAALVMTGLDGVRFPGRAGTRYRQPPWAADPFRTAAPPVERAARLIGGRYRITAGIARSPHGDVYRAVDASGERMIVKQARAYAGEDADGVDARGRLRHEHAVLAALSGVDGVPRVREHLRHGDDEYLVTTDCGPQDLRRDVLGHGPYQSDVTPAPSRSGTADGVTTSRGITALAGRLLAVLDDVHARGVVVGDLKPSNVVLGDGTAYLVDFGISALHGDRPAGATPGYSMPVYRAGGPPGPADDLYALGATLHFALTGMDPVVVDRDHAVNRERTLACLAAALPGAAHRPARELVAGLLDADPVRRAACAQRWRNQESPAAPARRLPAPPRITPGLLDELITHTAATCATAAAELPAGPRPAPGQQHFGLTLYDGAAGLGLELLHHMEQPGVRQAVAGLARRTARHPALPSLTAALHIGRTGVDLFLDSAAALGTFPPPPPPSPGPGPRPRPYDDTGDQISGAAGAGTGLLALARRAYAAGRTEEADARLAAAGECVRALLAADGEREHPEPPGSAAASEAAFAFGFAHGRAGVVHFLHSYHRFTHDPAAGAAARRGLAGLVSHTPRLLALAARPEAHRRYGSWCRGLAGIGTLLIEAGGHEDDPRTIDLGVRCARACRDLAPRMSPVSQCCGLSGVGELLIDAAASTGDDTLYRAAQDVAGLILTRSGGTLRRPLFPDNTLAASGLGWATGSAGVLSFLRRLRDRGGPRLWTDSAPPAAQSSFGR</sequence>
<dbReference type="InterPro" id="IPR012341">
    <property type="entry name" value="6hp_glycosidase-like_sf"/>
</dbReference>
<evidence type="ECO:0000259" key="8">
    <source>
        <dbReference type="PROSITE" id="PS50011"/>
    </source>
</evidence>
<accession>A0ABV8HMW2</accession>
<dbReference type="PANTHER" id="PTHR43289:SF6">
    <property type="entry name" value="SERINE_THREONINE-PROTEIN KINASE NEKL-3"/>
    <property type="match status" value="1"/>
</dbReference>
<dbReference type="Proteomes" id="UP001595765">
    <property type="component" value="Unassembled WGS sequence"/>
</dbReference>
<dbReference type="Gene3D" id="1.50.10.10">
    <property type="match status" value="1"/>
</dbReference>
<dbReference type="Pfam" id="PF25816">
    <property type="entry name" value="RamC_N"/>
    <property type="match status" value="1"/>
</dbReference>
<feature type="compositionally biased region" description="Pro residues" evidence="7">
    <location>
        <begin position="626"/>
        <end position="640"/>
    </location>
</feature>
<keyword evidence="6" id="KW-0067">ATP-binding</keyword>
<feature type="region of interest" description="Disordered" evidence="7">
    <location>
        <begin position="1"/>
        <end position="42"/>
    </location>
</feature>
<protein>
    <recommendedName>
        <fullName evidence="1">non-specific serine/threonine protein kinase</fullName>
        <ecNumber evidence="1">2.7.11.1</ecNumber>
    </recommendedName>
</protein>
<dbReference type="SMART" id="SM00220">
    <property type="entry name" value="S_TKc"/>
    <property type="match status" value="1"/>
</dbReference>
<dbReference type="InterPro" id="IPR057929">
    <property type="entry name" value="RamC_N"/>
</dbReference>
<dbReference type="PROSITE" id="PS50011">
    <property type="entry name" value="PROTEIN_KINASE_DOM"/>
    <property type="match status" value="1"/>
</dbReference>
<dbReference type="SUPFAM" id="SSF56112">
    <property type="entry name" value="Protein kinase-like (PK-like)"/>
    <property type="match status" value="1"/>
</dbReference>
<evidence type="ECO:0000256" key="2">
    <source>
        <dbReference type="ARBA" id="ARBA00022527"/>
    </source>
</evidence>
<dbReference type="NCBIfam" id="NF038150">
    <property type="entry name" value="lanthi_synth_IV"/>
    <property type="match status" value="1"/>
</dbReference>
<dbReference type="SUPFAM" id="SSF158745">
    <property type="entry name" value="LanC-like"/>
    <property type="match status" value="1"/>
</dbReference>
<dbReference type="Gene3D" id="3.30.200.20">
    <property type="entry name" value="Phosphorylase Kinase, domain 1"/>
    <property type="match status" value="1"/>
</dbReference>
<proteinExistence type="predicted"/>
<evidence type="ECO:0000256" key="4">
    <source>
        <dbReference type="ARBA" id="ARBA00022741"/>
    </source>
</evidence>
<dbReference type="InterPro" id="IPR011009">
    <property type="entry name" value="Kinase-like_dom_sf"/>
</dbReference>
<dbReference type="RefSeq" id="WP_386430385.1">
    <property type="nucleotide sequence ID" value="NZ_JBHSBB010000012.1"/>
</dbReference>
<feature type="domain" description="Protein kinase" evidence="8">
    <location>
        <begin position="239"/>
        <end position="511"/>
    </location>
</feature>
<evidence type="ECO:0000256" key="5">
    <source>
        <dbReference type="ARBA" id="ARBA00022777"/>
    </source>
</evidence>
<dbReference type="Pfam" id="PF05147">
    <property type="entry name" value="LANC_like"/>
    <property type="match status" value="1"/>
</dbReference>
<dbReference type="PRINTS" id="PR01950">
    <property type="entry name" value="LANCSUPER"/>
</dbReference>
<keyword evidence="10" id="KW-1185">Reference proteome</keyword>
<evidence type="ECO:0000256" key="6">
    <source>
        <dbReference type="ARBA" id="ARBA00022840"/>
    </source>
</evidence>
<keyword evidence="5" id="KW-0418">Kinase</keyword>